<accession>A0A948THA2</accession>
<evidence type="ECO:0000313" key="1">
    <source>
        <dbReference type="EMBL" id="MBU3845001.1"/>
    </source>
</evidence>
<dbReference type="EMBL" id="JAHLFE010000187">
    <property type="protein sequence ID" value="MBU3845001.1"/>
    <property type="molecule type" value="Genomic_DNA"/>
</dbReference>
<proteinExistence type="predicted"/>
<comment type="caution">
    <text evidence="1">The sequence shown here is derived from an EMBL/GenBank/DDBJ whole genome shotgun (WGS) entry which is preliminary data.</text>
</comment>
<name>A0A948THA2_9GAMM</name>
<sequence>MLKSPPVTIIVTFHCSYQRFKASGTSAQDDVLHGKAQLALYAFLKQHTLVVLTGISTAQIVF</sequence>
<protein>
    <submittedName>
        <fullName evidence="1">Uncharacterized protein</fullName>
    </submittedName>
</protein>
<dbReference type="Proteomes" id="UP000733611">
    <property type="component" value="Unassembled WGS sequence"/>
</dbReference>
<evidence type="ECO:0000313" key="2">
    <source>
        <dbReference type="Proteomes" id="UP000733611"/>
    </source>
</evidence>
<reference evidence="1" key="1">
    <citation type="journal article" date="2021" name="PeerJ">
        <title>Extensive microbial diversity within the chicken gut microbiome revealed by metagenomics and culture.</title>
        <authorList>
            <person name="Gilroy R."/>
            <person name="Ravi A."/>
            <person name="Getino M."/>
            <person name="Pursley I."/>
            <person name="Horton D.L."/>
            <person name="Alikhan N.F."/>
            <person name="Baker D."/>
            <person name="Gharbi K."/>
            <person name="Hall N."/>
            <person name="Watson M."/>
            <person name="Adriaenssens E.M."/>
            <person name="Foster-Nyarko E."/>
            <person name="Jarju S."/>
            <person name="Secka A."/>
            <person name="Antonio M."/>
            <person name="Oren A."/>
            <person name="Chaudhuri R.R."/>
            <person name="La Ragione R."/>
            <person name="Hildebrand F."/>
            <person name="Pallen M.J."/>
        </authorList>
    </citation>
    <scope>NUCLEOTIDE SEQUENCE</scope>
    <source>
        <strain evidence="1">378</strain>
    </source>
</reference>
<gene>
    <name evidence="1" type="ORF">H9847_09120</name>
</gene>
<organism evidence="1 2">
    <name type="scientific">Candidatus Anaerobiospirillum pullicola</name>
    <dbReference type="NCBI Taxonomy" id="2838451"/>
    <lineage>
        <taxon>Bacteria</taxon>
        <taxon>Pseudomonadati</taxon>
        <taxon>Pseudomonadota</taxon>
        <taxon>Gammaproteobacteria</taxon>
        <taxon>Aeromonadales</taxon>
        <taxon>Succinivibrionaceae</taxon>
        <taxon>Anaerobiospirillum</taxon>
    </lineage>
</organism>
<reference evidence="1" key="2">
    <citation type="submission" date="2021-04" db="EMBL/GenBank/DDBJ databases">
        <authorList>
            <person name="Gilroy R."/>
        </authorList>
    </citation>
    <scope>NUCLEOTIDE SEQUENCE</scope>
    <source>
        <strain evidence="1">378</strain>
    </source>
</reference>
<dbReference type="AlphaFoldDB" id="A0A948THA2"/>